<reference evidence="4 5" key="1">
    <citation type="journal article" date="2014" name="Nat. Genet.">
        <title>Genome sequence of the hot pepper provides insights into the evolution of pungency in Capsicum species.</title>
        <authorList>
            <person name="Kim S."/>
            <person name="Park M."/>
            <person name="Yeom S.I."/>
            <person name="Kim Y.M."/>
            <person name="Lee J.M."/>
            <person name="Lee H.A."/>
            <person name="Seo E."/>
            <person name="Choi J."/>
            <person name="Cheong K."/>
            <person name="Kim K.T."/>
            <person name="Jung K."/>
            <person name="Lee G.W."/>
            <person name="Oh S.K."/>
            <person name="Bae C."/>
            <person name="Kim S.B."/>
            <person name="Lee H.Y."/>
            <person name="Kim S.Y."/>
            <person name="Kim M.S."/>
            <person name="Kang B.C."/>
            <person name="Jo Y.D."/>
            <person name="Yang H.B."/>
            <person name="Jeong H.J."/>
            <person name="Kang W.H."/>
            <person name="Kwon J.K."/>
            <person name="Shin C."/>
            <person name="Lim J.Y."/>
            <person name="Park J.H."/>
            <person name="Huh J.H."/>
            <person name="Kim J.S."/>
            <person name="Kim B.D."/>
            <person name="Cohen O."/>
            <person name="Paran I."/>
            <person name="Suh M.C."/>
            <person name="Lee S.B."/>
            <person name="Kim Y.K."/>
            <person name="Shin Y."/>
            <person name="Noh S.J."/>
            <person name="Park J."/>
            <person name="Seo Y.S."/>
            <person name="Kwon S.Y."/>
            <person name="Kim H.A."/>
            <person name="Park J.M."/>
            <person name="Kim H.J."/>
            <person name="Choi S.B."/>
            <person name="Bosland P.W."/>
            <person name="Reeves G."/>
            <person name="Jo S.H."/>
            <person name="Lee B.W."/>
            <person name="Cho H.T."/>
            <person name="Choi H.S."/>
            <person name="Lee M.S."/>
            <person name="Yu Y."/>
            <person name="Do Choi Y."/>
            <person name="Park B.S."/>
            <person name="van Deynze A."/>
            <person name="Ashrafi H."/>
            <person name="Hill T."/>
            <person name="Kim W.T."/>
            <person name="Pai H.S."/>
            <person name="Ahn H.K."/>
            <person name="Yeam I."/>
            <person name="Giovannoni J.J."/>
            <person name="Rose J.K."/>
            <person name="Sorensen I."/>
            <person name="Lee S.J."/>
            <person name="Kim R.W."/>
            <person name="Choi I.Y."/>
            <person name="Choi B.S."/>
            <person name="Lim J.S."/>
            <person name="Lee Y.H."/>
            <person name="Choi D."/>
        </authorList>
    </citation>
    <scope>NUCLEOTIDE SEQUENCE [LARGE SCALE GENOMIC DNA]</scope>
    <source>
        <strain evidence="5">cv. CM334</strain>
    </source>
</reference>
<comment type="caution">
    <text evidence="4">The sequence shown here is derived from an EMBL/GenBank/DDBJ whole genome shotgun (WGS) entry which is preliminary data.</text>
</comment>
<reference evidence="4 5" key="2">
    <citation type="journal article" date="2017" name="Genome Biol.">
        <title>New reference genome sequences of hot pepper reveal the massive evolution of plant disease-resistance genes by retroduplication.</title>
        <authorList>
            <person name="Kim S."/>
            <person name="Park J."/>
            <person name="Yeom S.I."/>
            <person name="Kim Y.M."/>
            <person name="Seo E."/>
            <person name="Kim K.T."/>
            <person name="Kim M.S."/>
            <person name="Lee J.M."/>
            <person name="Cheong K."/>
            <person name="Shin H.S."/>
            <person name="Kim S.B."/>
            <person name="Han K."/>
            <person name="Lee J."/>
            <person name="Park M."/>
            <person name="Lee H.A."/>
            <person name="Lee H.Y."/>
            <person name="Lee Y."/>
            <person name="Oh S."/>
            <person name="Lee J.H."/>
            <person name="Choi E."/>
            <person name="Choi E."/>
            <person name="Lee S.E."/>
            <person name="Jeon J."/>
            <person name="Kim H."/>
            <person name="Choi G."/>
            <person name="Song H."/>
            <person name="Lee J."/>
            <person name="Lee S.C."/>
            <person name="Kwon J.K."/>
            <person name="Lee H.Y."/>
            <person name="Koo N."/>
            <person name="Hong Y."/>
            <person name="Kim R.W."/>
            <person name="Kang W.H."/>
            <person name="Huh J.H."/>
            <person name="Kang B.C."/>
            <person name="Yang T.J."/>
            <person name="Lee Y.H."/>
            <person name="Bennetzen J.L."/>
            <person name="Choi D."/>
        </authorList>
    </citation>
    <scope>NUCLEOTIDE SEQUENCE [LARGE SCALE GENOMIC DNA]</scope>
    <source>
        <strain evidence="5">cv. CM334</strain>
    </source>
</reference>
<dbReference type="STRING" id="4072.A0A2G3A0P9"/>
<dbReference type="PROSITE" id="PS50096">
    <property type="entry name" value="IQ"/>
    <property type="match status" value="1"/>
</dbReference>
<dbReference type="PROSITE" id="PS00798">
    <property type="entry name" value="ALDOKETO_REDUCTASE_1"/>
    <property type="match status" value="2"/>
</dbReference>
<dbReference type="InterPro" id="IPR023210">
    <property type="entry name" value="NADP_OxRdtase_dom"/>
</dbReference>
<dbReference type="Proteomes" id="UP000222542">
    <property type="component" value="Unassembled WGS sequence"/>
</dbReference>
<dbReference type="GO" id="GO:0035835">
    <property type="term" value="P:indole alkaloid biosynthetic process"/>
    <property type="evidence" value="ECO:0007669"/>
    <property type="project" value="UniProtKB-ARBA"/>
</dbReference>
<evidence type="ECO:0000256" key="2">
    <source>
        <dbReference type="ARBA" id="ARBA00022857"/>
    </source>
</evidence>
<proteinExistence type="inferred from homology"/>
<dbReference type="Gramene" id="PHT87815">
    <property type="protein sequence ID" value="PHT87815"/>
    <property type="gene ID" value="T459_09921"/>
</dbReference>
<dbReference type="InterPro" id="IPR036812">
    <property type="entry name" value="NAD(P)_OxRdtase_dom_sf"/>
</dbReference>
<dbReference type="Gene3D" id="3.20.20.100">
    <property type="entry name" value="NADP-dependent oxidoreductase domain"/>
    <property type="match status" value="3"/>
</dbReference>
<evidence type="ECO:0000313" key="5">
    <source>
        <dbReference type="Proteomes" id="UP000222542"/>
    </source>
</evidence>
<comment type="similarity">
    <text evidence="1">Belongs to the aldo/keto reductase family.</text>
</comment>
<dbReference type="SUPFAM" id="SSF51430">
    <property type="entry name" value="NAD(P)-linked oxidoreductase"/>
    <property type="match status" value="3"/>
</dbReference>
<name>A0A2G3A0P9_CAPAN</name>
<organism evidence="4 5">
    <name type="scientific">Capsicum annuum</name>
    <name type="common">Capsicum pepper</name>
    <dbReference type="NCBI Taxonomy" id="4072"/>
    <lineage>
        <taxon>Eukaryota</taxon>
        <taxon>Viridiplantae</taxon>
        <taxon>Streptophyta</taxon>
        <taxon>Embryophyta</taxon>
        <taxon>Tracheophyta</taxon>
        <taxon>Spermatophyta</taxon>
        <taxon>Magnoliopsida</taxon>
        <taxon>eudicotyledons</taxon>
        <taxon>Gunneridae</taxon>
        <taxon>Pentapetalae</taxon>
        <taxon>asterids</taxon>
        <taxon>lamiids</taxon>
        <taxon>Solanales</taxon>
        <taxon>Solanaceae</taxon>
        <taxon>Solanoideae</taxon>
        <taxon>Capsiceae</taxon>
        <taxon>Capsicum</taxon>
    </lineage>
</organism>
<accession>A0A2G3A0P9</accession>
<evidence type="ECO:0000256" key="1">
    <source>
        <dbReference type="ARBA" id="ARBA00007905"/>
    </source>
</evidence>
<dbReference type="GO" id="GO:0005829">
    <property type="term" value="C:cytosol"/>
    <property type="evidence" value="ECO:0000318"/>
    <property type="project" value="GO_Central"/>
</dbReference>
<dbReference type="AlphaFoldDB" id="A0A2G3A0P9"/>
<dbReference type="FunFam" id="3.20.20.100:FF:000013">
    <property type="entry name" value="NADPH-dependent codeinone reductase 1-1"/>
    <property type="match status" value="1"/>
</dbReference>
<dbReference type="InterPro" id="IPR020471">
    <property type="entry name" value="AKR"/>
</dbReference>
<sequence length="1005" mass="113520">MEEVVHVPEVVLNSGYKMPVLGMGTATYPMPRLDELPSILVDAIEAGYRHFDTAALYGSEEALGRAVAEAIERGIIKNRQQVFDLNYAGLDQTCTSTSSSAPKTHKLEIIDLHLLATNTEENPLFIVLIEDLRRKLGLDFVDLYVIHWPTSKKPGPVDILKVKKEDVVPFDMKGVTFCGLSSRIALIAKGSVEGDLCNAVGDRPATNFEDFAKKKKKNTGYINAKKKNQKQKEKSNNIPRISQVRTSAIGASYISSIRTSATGPSTNKRKRGVTQMQAVHGRTDRQLIVLNRLNQPIGPTKAVVTEFSSFLGTLARNGEFCPLNLSWTKLKTHDDMWSYIQEKYEVSNNGKNWAMRSIDAAFRGHKSRLKNRHFYAYTNDEIRRAKRPTSIPEPVFEDLLKYWHSEEAEEKKKENSGVLSNKEFFMATRRRKSDRVYKDTSEEITSKIVEMERVENQESEDGTQSIDAFTTVMGSDHPGREKKKENSGVLSNKEFFMATRRRKSDRVYKDTSKEITSKIVEMERVETQESKDGTQSTDTFTTIMGSDHPSRIQSAGLDFVPLRNVHIVYVPDEEVGEFDGMKKFRVFYADRTPWHMVIKAVGMPGHGSKLYDNTAIENLTKSIEVITKFRESKFDIVKAGLAANSEVEMNVAWQQQKLLEFCKEKGVHVSAYSPLGSNGASWNSPIINDIATSKQRTSPQMMEVVHVPEIVLNSGYKMPVLGMGTATYPIPRTDEFTSILVDAIETGYRHFDTAALYDSEEALGRAVAEAIERGIIKSRQEVFITSKLWKLGLDFADLYLIHWPISMKPGPVDFFNFKKEDVVPFDMKGVWKAMEECCNLGLAKSIGVSNFSCTKLSQLLQIATIPPAVNQVEMNVAWQQQKLLEFCKEKGVHVSAYSPLGSNGASWNSPIINDIATSKQRTIPQVFFLILVALRWIYEQGASVIVKSFNKERMKQNLEVFDWELSTEDKIRIRDIPQRKGYNGEMFIHPNGPYKSVDEIWDGEI</sequence>
<dbReference type="InterPro" id="IPR018170">
    <property type="entry name" value="Aldo/ket_reductase_CS"/>
</dbReference>
<protein>
    <submittedName>
        <fullName evidence="4">Non-functional NADPH-dependent codeinone reductase 2</fullName>
    </submittedName>
</protein>
<evidence type="ECO:0000313" key="4">
    <source>
        <dbReference type="EMBL" id="PHT87815.1"/>
    </source>
</evidence>
<keyword evidence="5" id="KW-1185">Reference proteome</keyword>
<dbReference type="PROSITE" id="PS00063">
    <property type="entry name" value="ALDOKETO_REDUCTASE_3"/>
    <property type="match status" value="1"/>
</dbReference>
<dbReference type="PROSITE" id="PS00062">
    <property type="entry name" value="ALDOKETO_REDUCTASE_2"/>
    <property type="match status" value="1"/>
</dbReference>
<keyword evidence="2" id="KW-0521">NADP</keyword>
<dbReference type="PANTHER" id="PTHR11732">
    <property type="entry name" value="ALDO/KETO REDUCTASE"/>
    <property type="match status" value="1"/>
</dbReference>
<evidence type="ECO:0000259" key="3">
    <source>
        <dbReference type="Pfam" id="PF00248"/>
    </source>
</evidence>
<gene>
    <name evidence="4" type="ORF">T459_09921</name>
</gene>
<dbReference type="GO" id="GO:0004032">
    <property type="term" value="F:aldose reductase (NADPH) activity"/>
    <property type="evidence" value="ECO:0000318"/>
    <property type="project" value="GO_Central"/>
</dbReference>
<feature type="domain" description="NADP-dependent oxidoreductase" evidence="3">
    <location>
        <begin position="21"/>
        <end position="154"/>
    </location>
</feature>
<dbReference type="PRINTS" id="PR00069">
    <property type="entry name" value="ALDKETRDTASE"/>
</dbReference>
<dbReference type="Pfam" id="PF00248">
    <property type="entry name" value="Aldo_ket_red"/>
    <property type="match status" value="2"/>
</dbReference>
<dbReference type="EMBL" id="AYRZ02000003">
    <property type="protein sequence ID" value="PHT87815.1"/>
    <property type="molecule type" value="Genomic_DNA"/>
</dbReference>
<feature type="domain" description="NADP-dependent oxidoreductase" evidence="3">
    <location>
        <begin position="721"/>
        <end position="974"/>
    </location>
</feature>